<organism evidence="2 3">
    <name type="scientific">Mycoplasma mycoides subsp. mycoides</name>
    <dbReference type="NCBI Taxonomy" id="2103"/>
    <lineage>
        <taxon>Bacteria</taxon>
        <taxon>Bacillati</taxon>
        <taxon>Mycoplasmatota</taxon>
        <taxon>Mollicutes</taxon>
        <taxon>Mycoplasmataceae</taxon>
        <taxon>Mycoplasma</taxon>
    </lineage>
</organism>
<accession>A0AAE2EI99</accession>
<evidence type="ECO:0000313" key="3">
    <source>
        <dbReference type="Proteomes" id="UP000033624"/>
    </source>
</evidence>
<gene>
    <name evidence="2" type="ORF">TS59_0381</name>
</gene>
<dbReference type="Proteomes" id="UP000033624">
    <property type="component" value="Unassembled WGS sequence"/>
</dbReference>
<feature type="chain" id="PRO_5042273172" evidence="1">
    <location>
        <begin position="21"/>
        <end position="93"/>
    </location>
</feature>
<dbReference type="KEGG" id="mmyi:mycmycITA_00373"/>
<evidence type="ECO:0000313" key="2">
    <source>
        <dbReference type="EMBL" id="KJQ46132.1"/>
    </source>
</evidence>
<evidence type="ECO:0000256" key="1">
    <source>
        <dbReference type="SAM" id="SignalP"/>
    </source>
</evidence>
<comment type="caution">
    <text evidence="2">The sequence shown here is derived from an EMBL/GenBank/DDBJ whole genome shotgun (WGS) entry which is preliminary data.</text>
</comment>
<keyword evidence="1" id="KW-0732">Signal</keyword>
<reference evidence="2 3" key="1">
    <citation type="submission" date="2015-02" db="EMBL/GenBank/DDBJ databases">
        <title>Mycoplasma mycoides subsp. mycoides strain:B237 Genome sequencing.</title>
        <authorList>
            <person name="Fischer A."/>
            <person name="Santana-Cruz I."/>
            <person name="Schieck E."/>
            <person name="Gourle H."/>
            <person name="Lambert M."/>
            <person name="Nadendla S."/>
            <person name="Miller R.A."/>
            <person name="Weber J."/>
            <person name="Bongcam-Rudloff E."/>
            <person name="Vashee S."/>
            <person name="Frey J."/>
            <person name="Jores J."/>
        </authorList>
    </citation>
    <scope>NUCLEOTIDE SEQUENCE [LARGE SCALE GENOMIC DNA]</scope>
    <source>
        <strain evidence="2 3">B237</strain>
    </source>
</reference>
<dbReference type="EMBL" id="LAEW01000001">
    <property type="protein sequence ID" value="KJQ46132.1"/>
    <property type="molecule type" value="Genomic_DNA"/>
</dbReference>
<proteinExistence type="predicted"/>
<feature type="signal peptide" evidence="1">
    <location>
        <begin position="1"/>
        <end position="20"/>
    </location>
</feature>
<sequence length="93" mass="10711">MKLFLSSLFLLSNTITPSLANSINVVNNQNSSINLKEYNLNYLAKNIKDTKKKKINIHNHKDVAYVSINEFLDSIEPIIKRNEITHELKITKL</sequence>
<dbReference type="AlphaFoldDB" id="A0AAE2EI99"/>
<protein>
    <submittedName>
        <fullName evidence="2">Uncharacterized protein</fullName>
    </submittedName>
</protein>
<name>A0AAE2EI99_MYCMY</name>